<name>A0AAV5WVQ6_9BILA</name>
<protein>
    <submittedName>
        <fullName evidence="1">Uncharacterized protein</fullName>
    </submittedName>
</protein>
<evidence type="ECO:0000313" key="1">
    <source>
        <dbReference type="EMBL" id="GMT34690.1"/>
    </source>
</evidence>
<dbReference type="Proteomes" id="UP001432322">
    <property type="component" value="Unassembled WGS sequence"/>
</dbReference>
<reference evidence="1" key="1">
    <citation type="submission" date="2023-10" db="EMBL/GenBank/DDBJ databases">
        <title>Genome assembly of Pristionchus species.</title>
        <authorList>
            <person name="Yoshida K."/>
            <person name="Sommer R.J."/>
        </authorList>
    </citation>
    <scope>NUCLEOTIDE SEQUENCE</scope>
    <source>
        <strain evidence="1">RS5133</strain>
    </source>
</reference>
<gene>
    <name evidence="1" type="ORF">PFISCL1PPCAC_25987</name>
</gene>
<proteinExistence type="predicted"/>
<keyword evidence="2" id="KW-1185">Reference proteome</keyword>
<comment type="caution">
    <text evidence="1">The sequence shown here is derived from an EMBL/GenBank/DDBJ whole genome shotgun (WGS) entry which is preliminary data.</text>
</comment>
<dbReference type="AlphaFoldDB" id="A0AAV5WVQ6"/>
<organism evidence="1 2">
    <name type="scientific">Pristionchus fissidentatus</name>
    <dbReference type="NCBI Taxonomy" id="1538716"/>
    <lineage>
        <taxon>Eukaryota</taxon>
        <taxon>Metazoa</taxon>
        <taxon>Ecdysozoa</taxon>
        <taxon>Nematoda</taxon>
        <taxon>Chromadorea</taxon>
        <taxon>Rhabditida</taxon>
        <taxon>Rhabditina</taxon>
        <taxon>Diplogasteromorpha</taxon>
        <taxon>Diplogasteroidea</taxon>
        <taxon>Neodiplogasteridae</taxon>
        <taxon>Pristionchus</taxon>
    </lineage>
</organism>
<sequence length="71" mass="7945">PDSSSRTWNNTRGIAERVHPERVGGMASWAMVVHRRSRRRSHPPVSFFPPISCSTGCSGAGCSCCRKWIMR</sequence>
<evidence type="ECO:0000313" key="2">
    <source>
        <dbReference type="Proteomes" id="UP001432322"/>
    </source>
</evidence>
<feature type="non-terminal residue" evidence="1">
    <location>
        <position position="71"/>
    </location>
</feature>
<accession>A0AAV5WVQ6</accession>
<dbReference type="EMBL" id="BTSY01000006">
    <property type="protein sequence ID" value="GMT34690.1"/>
    <property type="molecule type" value="Genomic_DNA"/>
</dbReference>
<feature type="non-terminal residue" evidence="1">
    <location>
        <position position="1"/>
    </location>
</feature>